<evidence type="ECO:0000313" key="2">
    <source>
        <dbReference type="Proteomes" id="UP001218218"/>
    </source>
</evidence>
<dbReference type="AlphaFoldDB" id="A0AAD7A105"/>
<protein>
    <submittedName>
        <fullName evidence="1">Uncharacterized protein</fullName>
    </submittedName>
</protein>
<evidence type="ECO:0000313" key="1">
    <source>
        <dbReference type="EMBL" id="KAJ7347375.1"/>
    </source>
</evidence>
<dbReference type="EMBL" id="JARIHO010000019">
    <property type="protein sequence ID" value="KAJ7347375.1"/>
    <property type="molecule type" value="Genomic_DNA"/>
</dbReference>
<accession>A0AAD7A105</accession>
<dbReference type="Proteomes" id="UP001218218">
    <property type="component" value="Unassembled WGS sequence"/>
</dbReference>
<name>A0AAD7A105_9AGAR</name>
<organism evidence="1 2">
    <name type="scientific">Mycena albidolilacea</name>
    <dbReference type="NCBI Taxonomy" id="1033008"/>
    <lineage>
        <taxon>Eukaryota</taxon>
        <taxon>Fungi</taxon>
        <taxon>Dikarya</taxon>
        <taxon>Basidiomycota</taxon>
        <taxon>Agaricomycotina</taxon>
        <taxon>Agaricomycetes</taxon>
        <taxon>Agaricomycetidae</taxon>
        <taxon>Agaricales</taxon>
        <taxon>Marasmiineae</taxon>
        <taxon>Mycenaceae</taxon>
        <taxon>Mycena</taxon>
    </lineage>
</organism>
<keyword evidence="2" id="KW-1185">Reference proteome</keyword>
<gene>
    <name evidence="1" type="ORF">DFH08DRAFT_867845</name>
</gene>
<proteinExistence type="predicted"/>
<reference evidence="1" key="1">
    <citation type="submission" date="2023-03" db="EMBL/GenBank/DDBJ databases">
        <title>Massive genome expansion in bonnet fungi (Mycena s.s.) driven by repeated elements and novel gene families across ecological guilds.</title>
        <authorList>
            <consortium name="Lawrence Berkeley National Laboratory"/>
            <person name="Harder C.B."/>
            <person name="Miyauchi S."/>
            <person name="Viragh M."/>
            <person name="Kuo A."/>
            <person name="Thoen E."/>
            <person name="Andreopoulos B."/>
            <person name="Lu D."/>
            <person name="Skrede I."/>
            <person name="Drula E."/>
            <person name="Henrissat B."/>
            <person name="Morin E."/>
            <person name="Kohler A."/>
            <person name="Barry K."/>
            <person name="LaButti K."/>
            <person name="Morin E."/>
            <person name="Salamov A."/>
            <person name="Lipzen A."/>
            <person name="Mereny Z."/>
            <person name="Hegedus B."/>
            <person name="Baldrian P."/>
            <person name="Stursova M."/>
            <person name="Weitz H."/>
            <person name="Taylor A."/>
            <person name="Grigoriev I.V."/>
            <person name="Nagy L.G."/>
            <person name="Martin F."/>
            <person name="Kauserud H."/>
        </authorList>
    </citation>
    <scope>NUCLEOTIDE SEQUENCE</scope>
    <source>
        <strain evidence="1">CBHHK002</strain>
    </source>
</reference>
<comment type="caution">
    <text evidence="1">The sequence shown here is derived from an EMBL/GenBank/DDBJ whole genome shotgun (WGS) entry which is preliminary data.</text>
</comment>
<sequence>MSASRLHTVCFKTWRTPSAHHDLTLLHLPWTQLRLFSISPSVSGPECPHFPELTDLEVSVTSDMQFPNSAAVLLPRLSQLRLVAYRLSDIGSFLDALHTPALRDLELYVIGHDQWNLDSGGATRPNCIDSACPTYTSSGVCALFRTAPNLKSLTLSPPGIRLVAADFDTLRVEGLLPADALRCCNWARTGCFGSRFNPLCHHPPGSACFLVCRQQRCARPGRDAK</sequence>